<evidence type="ECO:0000313" key="1">
    <source>
        <dbReference type="EMBL" id="KAK7501316.1"/>
    </source>
</evidence>
<organism evidence="1 2">
    <name type="scientific">Batillaria attramentaria</name>
    <dbReference type="NCBI Taxonomy" id="370345"/>
    <lineage>
        <taxon>Eukaryota</taxon>
        <taxon>Metazoa</taxon>
        <taxon>Spiralia</taxon>
        <taxon>Lophotrochozoa</taxon>
        <taxon>Mollusca</taxon>
        <taxon>Gastropoda</taxon>
        <taxon>Caenogastropoda</taxon>
        <taxon>Sorbeoconcha</taxon>
        <taxon>Cerithioidea</taxon>
        <taxon>Batillariidae</taxon>
        <taxon>Batillaria</taxon>
    </lineage>
</organism>
<evidence type="ECO:0008006" key="3">
    <source>
        <dbReference type="Google" id="ProtNLM"/>
    </source>
</evidence>
<dbReference type="Proteomes" id="UP001519460">
    <property type="component" value="Unassembled WGS sequence"/>
</dbReference>
<sequence length="91" mass="9997">MPAALHAPMFRTLFYRPLACFSESGLHGVCGEATAFSTLPATPVESVFAYRSASTSLACCVPHRESSRIQWGARRRCGCERECDGVKRLDD</sequence>
<gene>
    <name evidence="1" type="ORF">BaRGS_00007441</name>
</gene>
<keyword evidence="2" id="KW-1185">Reference proteome</keyword>
<accession>A0ABD0LQ77</accession>
<name>A0ABD0LQ77_9CAEN</name>
<protein>
    <recommendedName>
        <fullName evidence="3">Secreted protein</fullName>
    </recommendedName>
</protein>
<dbReference type="EMBL" id="JACVVK020000032">
    <property type="protein sequence ID" value="KAK7501316.1"/>
    <property type="molecule type" value="Genomic_DNA"/>
</dbReference>
<reference evidence="1 2" key="1">
    <citation type="journal article" date="2023" name="Sci. Data">
        <title>Genome assembly of the Korean intertidal mud-creeper Batillaria attramentaria.</title>
        <authorList>
            <person name="Patra A.K."/>
            <person name="Ho P.T."/>
            <person name="Jun S."/>
            <person name="Lee S.J."/>
            <person name="Kim Y."/>
            <person name="Won Y.J."/>
        </authorList>
    </citation>
    <scope>NUCLEOTIDE SEQUENCE [LARGE SCALE GENOMIC DNA]</scope>
    <source>
        <strain evidence="1">Wonlab-2016</strain>
    </source>
</reference>
<proteinExistence type="predicted"/>
<comment type="caution">
    <text evidence="1">The sequence shown here is derived from an EMBL/GenBank/DDBJ whole genome shotgun (WGS) entry which is preliminary data.</text>
</comment>
<dbReference type="AlphaFoldDB" id="A0ABD0LQ77"/>
<evidence type="ECO:0000313" key="2">
    <source>
        <dbReference type="Proteomes" id="UP001519460"/>
    </source>
</evidence>